<feature type="signal peptide" evidence="6">
    <location>
        <begin position="1"/>
        <end position="27"/>
    </location>
</feature>
<name>N6WNL5_9GAMM</name>
<dbReference type="PATRIC" id="fig|626887.3.peg.3392"/>
<dbReference type="Pfam" id="PF07813">
    <property type="entry name" value="LTXXQ"/>
    <property type="match status" value="1"/>
</dbReference>
<protein>
    <recommendedName>
        <fullName evidence="9">Periplasmic heavy metal sensor</fullName>
    </recommendedName>
</protein>
<dbReference type="EMBL" id="APLQ01000014">
    <property type="protein sequence ID" value="ENO13111.1"/>
    <property type="molecule type" value="Genomic_DNA"/>
</dbReference>
<dbReference type="InterPro" id="IPR012899">
    <property type="entry name" value="LTXXQ"/>
</dbReference>
<reference evidence="7 8" key="1">
    <citation type="journal article" date="2013" name="Genome Announc.">
        <title>Genome Sequence of the Polycyclic Aromatic Hydrocarbon-Degrading Bacterium Strain Marinobacter nanhaiticus D15-8WT.</title>
        <authorList>
            <person name="Cui Z."/>
            <person name="Gao W."/>
            <person name="Li Q."/>
            <person name="Xu G."/>
            <person name="Zheng L."/>
        </authorList>
    </citation>
    <scope>NUCLEOTIDE SEQUENCE [LARGE SCALE GENOMIC DNA]</scope>
    <source>
        <strain evidence="7 8">D15-8W</strain>
    </source>
</reference>
<dbReference type="Proteomes" id="UP000013165">
    <property type="component" value="Unassembled WGS sequence"/>
</dbReference>
<dbReference type="GO" id="GO:0030288">
    <property type="term" value="C:outer membrane-bounded periplasmic space"/>
    <property type="evidence" value="ECO:0007669"/>
    <property type="project" value="TreeGrafter"/>
</dbReference>
<feature type="chain" id="PRO_5004127094" description="Periplasmic heavy metal sensor" evidence="6">
    <location>
        <begin position="28"/>
        <end position="179"/>
    </location>
</feature>
<dbReference type="PANTHER" id="PTHR38102:SF1">
    <property type="entry name" value="PERIPLASMIC CHAPERONE SPY"/>
    <property type="match status" value="1"/>
</dbReference>
<evidence type="ECO:0000313" key="7">
    <source>
        <dbReference type="EMBL" id="ENO13111.1"/>
    </source>
</evidence>
<sequence length="179" mass="20887">MKAFKRSRLMIPAALTAALVASPLAWSHGGPGDWERDRPAMHHDMKDRRAEMQHRFDHMAERLNLTEAQRDQMRDIFRQGMEQRKARFKDMHGGERPHLMTGDPDSSEYKESLQAAADKAAEAARARVEARAEHYRAIYNVLNDEQREIWAKMQAEREEDRKEMRERGWGKGPKGPRHD</sequence>
<feature type="region of interest" description="Disordered" evidence="5">
    <location>
        <begin position="87"/>
        <end position="107"/>
    </location>
</feature>
<gene>
    <name evidence="7" type="ORF">J057_16975</name>
</gene>
<dbReference type="STRING" id="626887.J057_16975"/>
<dbReference type="PANTHER" id="PTHR38102">
    <property type="entry name" value="PERIPLASMIC CHAPERONE SPY"/>
    <property type="match status" value="1"/>
</dbReference>
<keyword evidence="4" id="KW-0574">Periplasm</keyword>
<proteinExistence type="inferred from homology"/>
<accession>N6WNL5</accession>
<evidence type="ECO:0000256" key="2">
    <source>
        <dbReference type="ARBA" id="ARBA00008441"/>
    </source>
</evidence>
<evidence type="ECO:0000256" key="1">
    <source>
        <dbReference type="ARBA" id="ARBA00004418"/>
    </source>
</evidence>
<evidence type="ECO:0000256" key="5">
    <source>
        <dbReference type="SAM" id="MobiDB-lite"/>
    </source>
</evidence>
<dbReference type="OrthoDB" id="6369672at2"/>
<feature type="compositionally biased region" description="Basic and acidic residues" evidence="5">
    <location>
        <begin position="87"/>
        <end position="98"/>
    </location>
</feature>
<dbReference type="RefSeq" id="WP_004581336.1">
    <property type="nucleotide sequence ID" value="NZ_AP028878.1"/>
</dbReference>
<evidence type="ECO:0000256" key="6">
    <source>
        <dbReference type="SAM" id="SignalP"/>
    </source>
</evidence>
<dbReference type="Gene3D" id="1.20.120.1490">
    <property type="match status" value="1"/>
</dbReference>
<evidence type="ECO:0000256" key="4">
    <source>
        <dbReference type="ARBA" id="ARBA00022764"/>
    </source>
</evidence>
<evidence type="ECO:0000313" key="8">
    <source>
        <dbReference type="Proteomes" id="UP000013165"/>
    </source>
</evidence>
<dbReference type="HOGENOM" id="CLU_1501780_0_0_6"/>
<dbReference type="GO" id="GO:0051082">
    <property type="term" value="F:unfolded protein binding"/>
    <property type="evidence" value="ECO:0007669"/>
    <property type="project" value="TreeGrafter"/>
</dbReference>
<dbReference type="InterPro" id="IPR052211">
    <property type="entry name" value="Cpx_auxiliary_protein"/>
</dbReference>
<keyword evidence="3 6" id="KW-0732">Signal</keyword>
<feature type="compositionally biased region" description="Basic and acidic residues" evidence="5">
    <location>
        <begin position="155"/>
        <end position="169"/>
    </location>
</feature>
<evidence type="ECO:0008006" key="9">
    <source>
        <dbReference type="Google" id="ProtNLM"/>
    </source>
</evidence>
<feature type="region of interest" description="Disordered" evidence="5">
    <location>
        <begin position="155"/>
        <end position="179"/>
    </location>
</feature>
<dbReference type="eggNOG" id="COG3678">
    <property type="taxonomic scope" value="Bacteria"/>
</dbReference>
<evidence type="ECO:0000256" key="3">
    <source>
        <dbReference type="ARBA" id="ARBA00022729"/>
    </source>
</evidence>
<comment type="subcellular location">
    <subcellularLocation>
        <location evidence="1">Periplasm</location>
    </subcellularLocation>
</comment>
<comment type="similarity">
    <text evidence="2">Belongs to the CpxP/Spy family.</text>
</comment>
<comment type="caution">
    <text evidence="7">The sequence shown here is derived from an EMBL/GenBank/DDBJ whole genome shotgun (WGS) entry which is preliminary data.</text>
</comment>
<organism evidence="7 8">
    <name type="scientific">Marinobacter nanhaiticus D15-8W</name>
    <dbReference type="NCBI Taxonomy" id="626887"/>
    <lineage>
        <taxon>Bacteria</taxon>
        <taxon>Pseudomonadati</taxon>
        <taxon>Pseudomonadota</taxon>
        <taxon>Gammaproteobacteria</taxon>
        <taxon>Pseudomonadales</taxon>
        <taxon>Marinobacteraceae</taxon>
        <taxon>Marinobacter</taxon>
    </lineage>
</organism>
<keyword evidence="8" id="KW-1185">Reference proteome</keyword>
<dbReference type="AlphaFoldDB" id="N6WNL5"/>